<gene>
    <name evidence="1" type="ORF">EYF80_012187</name>
</gene>
<evidence type="ECO:0000313" key="1">
    <source>
        <dbReference type="EMBL" id="TNN77597.1"/>
    </source>
</evidence>
<dbReference type="AlphaFoldDB" id="A0A4Z2IIJ4"/>
<protein>
    <submittedName>
        <fullName evidence="1">Uncharacterized protein</fullName>
    </submittedName>
</protein>
<dbReference type="Proteomes" id="UP000314294">
    <property type="component" value="Unassembled WGS sequence"/>
</dbReference>
<reference evidence="1 2" key="1">
    <citation type="submission" date="2019-03" db="EMBL/GenBank/DDBJ databases">
        <title>First draft genome of Liparis tanakae, snailfish: a comprehensive survey of snailfish specific genes.</title>
        <authorList>
            <person name="Kim W."/>
            <person name="Song I."/>
            <person name="Jeong J.-H."/>
            <person name="Kim D."/>
            <person name="Kim S."/>
            <person name="Ryu S."/>
            <person name="Song J.Y."/>
            <person name="Lee S.K."/>
        </authorList>
    </citation>
    <scope>NUCLEOTIDE SEQUENCE [LARGE SCALE GENOMIC DNA]</scope>
    <source>
        <tissue evidence="1">Muscle</tissue>
    </source>
</reference>
<comment type="caution">
    <text evidence="1">The sequence shown here is derived from an EMBL/GenBank/DDBJ whole genome shotgun (WGS) entry which is preliminary data.</text>
</comment>
<dbReference type="EMBL" id="SRLO01000081">
    <property type="protein sequence ID" value="TNN77597.1"/>
    <property type="molecule type" value="Genomic_DNA"/>
</dbReference>
<keyword evidence="2" id="KW-1185">Reference proteome</keyword>
<sequence length="137" mass="15132">MVLKAERHFMAPESGFCCRLCGRWGNGCGMGGGGANRGKPGGTRTIHGVYWESSWPCLAAFDHFTQYTAQKNRDKLPPGQTLETVTRQQHGARQVFCCRAHMFHDRVVGLGDTWLDGPEEKSSSLDVKFSLELQSGV</sequence>
<name>A0A4Z2IIJ4_9TELE</name>
<evidence type="ECO:0000313" key="2">
    <source>
        <dbReference type="Proteomes" id="UP000314294"/>
    </source>
</evidence>
<proteinExistence type="predicted"/>
<accession>A0A4Z2IIJ4</accession>
<organism evidence="1 2">
    <name type="scientific">Liparis tanakae</name>
    <name type="common">Tanaka's snailfish</name>
    <dbReference type="NCBI Taxonomy" id="230148"/>
    <lineage>
        <taxon>Eukaryota</taxon>
        <taxon>Metazoa</taxon>
        <taxon>Chordata</taxon>
        <taxon>Craniata</taxon>
        <taxon>Vertebrata</taxon>
        <taxon>Euteleostomi</taxon>
        <taxon>Actinopterygii</taxon>
        <taxon>Neopterygii</taxon>
        <taxon>Teleostei</taxon>
        <taxon>Neoteleostei</taxon>
        <taxon>Acanthomorphata</taxon>
        <taxon>Eupercaria</taxon>
        <taxon>Perciformes</taxon>
        <taxon>Cottioidei</taxon>
        <taxon>Cottales</taxon>
        <taxon>Liparidae</taxon>
        <taxon>Liparis</taxon>
    </lineage>
</organism>